<keyword evidence="1" id="KW-0732">Signal</keyword>
<name>A0A916W5T8_9HYPH</name>
<accession>A0A916W5T8</accession>
<evidence type="ECO:0000313" key="2">
    <source>
        <dbReference type="EMBL" id="GGA70161.1"/>
    </source>
</evidence>
<protein>
    <recommendedName>
        <fullName evidence="4">Antifreeze protein</fullName>
    </recommendedName>
</protein>
<evidence type="ECO:0008006" key="4">
    <source>
        <dbReference type="Google" id="ProtNLM"/>
    </source>
</evidence>
<comment type="caution">
    <text evidence="2">The sequence shown here is derived from an EMBL/GenBank/DDBJ whole genome shotgun (WGS) entry which is preliminary data.</text>
</comment>
<reference evidence="2" key="2">
    <citation type="submission" date="2020-09" db="EMBL/GenBank/DDBJ databases">
        <authorList>
            <person name="Sun Q."/>
            <person name="Zhou Y."/>
        </authorList>
    </citation>
    <scope>NUCLEOTIDE SEQUENCE</scope>
    <source>
        <strain evidence="2">CGMCC 1.15320</strain>
    </source>
</reference>
<feature type="chain" id="PRO_5036802512" description="Antifreeze protein" evidence="1">
    <location>
        <begin position="28"/>
        <end position="119"/>
    </location>
</feature>
<evidence type="ECO:0000313" key="3">
    <source>
        <dbReference type="Proteomes" id="UP000636264"/>
    </source>
</evidence>
<organism evidence="2 3">
    <name type="scientific">Nitratireductor aestuarii</name>
    <dbReference type="NCBI Taxonomy" id="1735103"/>
    <lineage>
        <taxon>Bacteria</taxon>
        <taxon>Pseudomonadati</taxon>
        <taxon>Pseudomonadota</taxon>
        <taxon>Alphaproteobacteria</taxon>
        <taxon>Hyphomicrobiales</taxon>
        <taxon>Phyllobacteriaceae</taxon>
        <taxon>Nitratireductor</taxon>
    </lineage>
</organism>
<gene>
    <name evidence="2" type="ORF">GCM10011385_24970</name>
</gene>
<proteinExistence type="predicted"/>
<feature type="signal peptide" evidence="1">
    <location>
        <begin position="1"/>
        <end position="27"/>
    </location>
</feature>
<dbReference type="AlphaFoldDB" id="A0A916W5T8"/>
<dbReference type="RefSeq" id="WP_188721399.1">
    <property type="nucleotide sequence ID" value="NZ_BMIF01000007.1"/>
</dbReference>
<evidence type="ECO:0000256" key="1">
    <source>
        <dbReference type="SAM" id="SignalP"/>
    </source>
</evidence>
<dbReference type="EMBL" id="BMIF01000007">
    <property type="protein sequence ID" value="GGA70161.1"/>
    <property type="molecule type" value="Genomic_DNA"/>
</dbReference>
<keyword evidence="3" id="KW-1185">Reference proteome</keyword>
<dbReference type="Proteomes" id="UP000636264">
    <property type="component" value="Unassembled WGS sequence"/>
</dbReference>
<reference evidence="2" key="1">
    <citation type="journal article" date="2014" name="Int. J. Syst. Evol. Microbiol.">
        <title>Complete genome sequence of Corynebacterium casei LMG S-19264T (=DSM 44701T), isolated from a smear-ripened cheese.</title>
        <authorList>
            <consortium name="US DOE Joint Genome Institute (JGI-PGF)"/>
            <person name="Walter F."/>
            <person name="Albersmeier A."/>
            <person name="Kalinowski J."/>
            <person name="Ruckert C."/>
        </authorList>
    </citation>
    <scope>NUCLEOTIDE SEQUENCE</scope>
    <source>
        <strain evidence="2">CGMCC 1.15320</strain>
    </source>
</reference>
<sequence>MFSKIKTLTLAAVVGLSSLAAVPSAQADGIYFSIGQGGATVTVGDHDRRHRGPAWDRRHHHAPACSPRQAISKAHDMGLRRARIIREDRRTVHVAGHSRYGRGIVVFARAPHCPVIRRM</sequence>